<dbReference type="OrthoDB" id="2963168at2759"/>
<sequence>MERRPGVHSASETGEKPMKFLIAVDFGTTFSGVAYTLVNTGEPQKESLVTEWGEGLTGDKVPSILRYEHGATINSVSWGFEADRRRKPGEKIHEWFKLGLCPEIEHSLALGSDLLRRYPSKTALPPLDPDQCKKLVIRYLQGVKSAIDRLFEQRVGEFYNLPREYIITVPAMWSHGAQEAMRECAAEAFLGDPSEKEELSMIAEPEAAGIYALSEMFDIGLEAGDTFVICDAGGGTVDLSSYEILSKDSYIALKRVAGTPGELCGSCFINRIFEDYLMRRSQLRHIDWDSKNGLQLLKSAVGDFERGIKPQFTGLNTGGALYLNTPFPSAGPRGAEFTLIEIPVDELRKQVFDPVVSKICRLVRHQVDSTIRPTRKVKKVLLAGGFGQNAYLKREIEKTVGETIKVQKIDNSRTAIVRGALMAGLAKIDNPQRHAAWQNGDKKNEQGRGRIFERNVPRVMVREAPCHYGTRVFRQEKSNTSAQQNGTNPNTGRSRPREVEVMRWFVNKGDEIYDGEPKHFELQYKADIALGEHPPKIICDVYSSKADNPPPRPHTSRHPVPGLEKPLATVCMDLDTIPEESLHCRVFRGRKYYDVAFDVYMTLNSAELTFVLGRGAERYKPAKVTVNETEWGL</sequence>
<dbReference type="Gene3D" id="3.90.640.10">
    <property type="entry name" value="Actin, Chain A, domain 4"/>
    <property type="match status" value="1"/>
</dbReference>
<evidence type="ECO:0000256" key="1">
    <source>
        <dbReference type="SAM" id="MobiDB-lite"/>
    </source>
</evidence>
<dbReference type="PANTHER" id="PTHR14187">
    <property type="entry name" value="ALPHA KINASE/ELONGATION FACTOR 2 KINASE"/>
    <property type="match status" value="1"/>
</dbReference>
<comment type="caution">
    <text evidence="2">The sequence shown here is derived from an EMBL/GenBank/DDBJ whole genome shotgun (WGS) entry which is preliminary data.</text>
</comment>
<protein>
    <recommendedName>
        <fullName evidence="4">Hsp70 family protein</fullName>
    </recommendedName>
</protein>
<reference evidence="2 3" key="1">
    <citation type="journal article" date="2011" name="PLoS Genet.">
        <title>Genome sequencing and comparative transcriptomics of the model entomopathogenic fungi Metarhizium anisopliae and M. acridum.</title>
        <authorList>
            <person name="Gao Q."/>
            <person name="Jin K."/>
            <person name="Ying S.H."/>
            <person name="Zhang Y."/>
            <person name="Xiao G."/>
            <person name="Shang Y."/>
            <person name="Duan Z."/>
            <person name="Hu X."/>
            <person name="Xie X.Q."/>
            <person name="Zhou G."/>
            <person name="Peng G."/>
            <person name="Luo Z."/>
            <person name="Huang W."/>
            <person name="Wang B."/>
            <person name="Fang W."/>
            <person name="Wang S."/>
            <person name="Zhong Y."/>
            <person name="Ma L.J."/>
            <person name="St Leger R.J."/>
            <person name="Zhao G.P."/>
            <person name="Pei Y."/>
            <person name="Feng M.G."/>
            <person name="Xia Y."/>
            <person name="Wang C."/>
        </authorList>
    </citation>
    <scope>NUCLEOTIDE SEQUENCE [LARGE SCALE GENOMIC DNA]</scope>
    <source>
        <strain evidence="3">ARSEF 23 / ATCC MYA-3075</strain>
    </source>
</reference>
<gene>
    <name evidence="2" type="ORF">MAA_11292</name>
</gene>
<proteinExistence type="predicted"/>
<dbReference type="AlphaFoldDB" id="A0A0B2XGV9"/>
<dbReference type="KEGG" id="maj:MAA_11292"/>
<dbReference type="HOGENOM" id="CLU_009958_6_1_1"/>
<dbReference type="Proteomes" id="UP000002498">
    <property type="component" value="Unassembled WGS sequence"/>
</dbReference>
<organism evidence="2 3">
    <name type="scientific">Metarhizium robertsii (strain ARSEF 23 / ATCC MYA-3075)</name>
    <name type="common">Metarhizium anisopliae (strain ARSEF 23)</name>
    <dbReference type="NCBI Taxonomy" id="655844"/>
    <lineage>
        <taxon>Eukaryota</taxon>
        <taxon>Fungi</taxon>
        <taxon>Dikarya</taxon>
        <taxon>Ascomycota</taxon>
        <taxon>Pezizomycotina</taxon>
        <taxon>Sordariomycetes</taxon>
        <taxon>Hypocreomycetidae</taxon>
        <taxon>Hypocreales</taxon>
        <taxon>Clavicipitaceae</taxon>
        <taxon>Metarhizium</taxon>
    </lineage>
</organism>
<accession>A0A0B2XGV9</accession>
<reference evidence="2 3" key="2">
    <citation type="journal article" date="2014" name="Proc. Natl. Acad. Sci. U.S.A.">
        <title>Trajectory and genomic determinants of fungal-pathogen speciation and host adaptation.</title>
        <authorList>
            <person name="Hu X."/>
            <person name="Xiao G."/>
            <person name="Zheng P."/>
            <person name="Shang Y."/>
            <person name="Su Y."/>
            <person name="Zhang X."/>
            <person name="Liu X."/>
            <person name="Zhan S."/>
            <person name="St Leger R.J."/>
            <person name="Wang C."/>
        </authorList>
    </citation>
    <scope>GENOME REANNOTATION</scope>
    <source>
        <strain evidence="3">ARSEF 23 / ATCC MYA-3075</strain>
    </source>
</reference>
<evidence type="ECO:0000313" key="3">
    <source>
        <dbReference type="Proteomes" id="UP000002498"/>
    </source>
</evidence>
<evidence type="ECO:0000313" key="2">
    <source>
        <dbReference type="EMBL" id="KHO11214.1"/>
    </source>
</evidence>
<dbReference type="PANTHER" id="PTHR14187:SF5">
    <property type="entry name" value="HEAT SHOCK 70 KDA PROTEIN 12A"/>
    <property type="match status" value="1"/>
</dbReference>
<feature type="region of interest" description="Disordered" evidence="1">
    <location>
        <begin position="473"/>
        <end position="496"/>
    </location>
</feature>
<dbReference type="Gene3D" id="3.30.420.40">
    <property type="match status" value="2"/>
</dbReference>
<feature type="compositionally biased region" description="Polar residues" evidence="1">
    <location>
        <begin position="478"/>
        <end position="493"/>
    </location>
</feature>
<dbReference type="RefSeq" id="XP_011411574.1">
    <property type="nucleotide sequence ID" value="XM_011413272.1"/>
</dbReference>
<dbReference type="EMBL" id="ADNJ02000005">
    <property type="protein sequence ID" value="KHO11214.1"/>
    <property type="molecule type" value="Genomic_DNA"/>
</dbReference>
<dbReference type="SUPFAM" id="SSF53067">
    <property type="entry name" value="Actin-like ATPase domain"/>
    <property type="match status" value="2"/>
</dbReference>
<dbReference type="InterPro" id="IPR043129">
    <property type="entry name" value="ATPase_NBD"/>
</dbReference>
<evidence type="ECO:0008006" key="4">
    <source>
        <dbReference type="Google" id="ProtNLM"/>
    </source>
</evidence>
<keyword evidence="3" id="KW-1185">Reference proteome</keyword>
<dbReference type="GeneID" id="23632740"/>
<name>A0A0B2XGV9_METRA</name>
<dbReference type="CDD" id="cd10170">
    <property type="entry name" value="ASKHA_NBD_HSP70"/>
    <property type="match status" value="1"/>
</dbReference>